<dbReference type="CDD" id="cd04413">
    <property type="entry name" value="NDPk_I"/>
    <property type="match status" value="1"/>
</dbReference>
<dbReference type="EC" id="2.7.4.6" evidence="3"/>
<dbReference type="PANTHER" id="PTHR11349">
    <property type="entry name" value="NUCLEOSIDE DIPHOSPHATE KINASE"/>
    <property type="match status" value="1"/>
</dbReference>
<evidence type="ECO:0000256" key="6">
    <source>
        <dbReference type="PROSITE-ProRule" id="PRU00706"/>
    </source>
</evidence>
<dbReference type="EMBL" id="PFEL01000083">
    <property type="protein sequence ID" value="PJE68990.1"/>
    <property type="molecule type" value="Genomic_DNA"/>
</dbReference>
<comment type="caution">
    <text evidence="8">The sequence shown here is derived from an EMBL/GenBank/DDBJ whole genome shotgun (WGS) entry which is preliminary data.</text>
</comment>
<evidence type="ECO:0000313" key="8">
    <source>
        <dbReference type="EMBL" id="PJE68990.1"/>
    </source>
</evidence>
<dbReference type="Pfam" id="PF00334">
    <property type="entry name" value="NDK"/>
    <property type="match status" value="2"/>
</dbReference>
<keyword evidence="4 8" id="KW-0808">Transferase</keyword>
<dbReference type="Proteomes" id="UP000229500">
    <property type="component" value="Unassembled WGS sequence"/>
</dbReference>
<dbReference type="GO" id="GO:0004550">
    <property type="term" value="F:nucleoside diphosphate kinase activity"/>
    <property type="evidence" value="ECO:0007669"/>
    <property type="project" value="UniProtKB-EC"/>
</dbReference>
<organism evidence="8 9">
    <name type="scientific">Candidatus Shapirobacteria bacterium CG10_big_fil_rev_8_21_14_0_10_38_14</name>
    <dbReference type="NCBI Taxonomy" id="1974483"/>
    <lineage>
        <taxon>Bacteria</taxon>
        <taxon>Candidatus Shapironibacteriota</taxon>
    </lineage>
</organism>
<dbReference type="Gene3D" id="3.30.70.141">
    <property type="entry name" value="Nucleoside diphosphate kinase-like domain"/>
    <property type="match status" value="1"/>
</dbReference>
<feature type="domain" description="Nucleoside diphosphate kinase-like" evidence="7">
    <location>
        <begin position="1"/>
        <end position="181"/>
    </location>
</feature>
<comment type="similarity">
    <text evidence="2 6">Belongs to the NDK family.</text>
</comment>
<reference evidence="9" key="1">
    <citation type="submission" date="2017-09" db="EMBL/GenBank/DDBJ databases">
        <title>Depth-based differentiation of microbial function through sediment-hosted aquifers and enrichment of novel symbionts in the deep terrestrial subsurface.</title>
        <authorList>
            <person name="Probst A.J."/>
            <person name="Ladd B."/>
            <person name="Jarett J.K."/>
            <person name="Geller-Mcgrath D.E."/>
            <person name="Sieber C.M.K."/>
            <person name="Emerson J.B."/>
            <person name="Anantharaman K."/>
            <person name="Thomas B.C."/>
            <person name="Malmstrom R."/>
            <person name="Stieglmeier M."/>
            <person name="Klingl A."/>
            <person name="Woyke T."/>
            <person name="Ryan C.M."/>
            <person name="Banfield J.F."/>
        </authorList>
    </citation>
    <scope>NUCLEOTIDE SEQUENCE [LARGE SCALE GENOMIC DNA]</scope>
</reference>
<dbReference type="SMART" id="SM00562">
    <property type="entry name" value="NDK"/>
    <property type="match status" value="1"/>
</dbReference>
<comment type="cofactor">
    <cofactor evidence="1">
        <name>Mg(2+)</name>
        <dbReference type="ChEBI" id="CHEBI:18420"/>
    </cofactor>
</comment>
<name>A0A2M8L573_9BACT</name>
<evidence type="ECO:0000313" key="9">
    <source>
        <dbReference type="Proteomes" id="UP000229500"/>
    </source>
</evidence>
<evidence type="ECO:0000259" key="7">
    <source>
        <dbReference type="SMART" id="SM00562"/>
    </source>
</evidence>
<dbReference type="AlphaFoldDB" id="A0A2M8L573"/>
<evidence type="ECO:0000256" key="4">
    <source>
        <dbReference type="ARBA" id="ARBA00022679"/>
    </source>
</evidence>
<dbReference type="InterPro" id="IPR034907">
    <property type="entry name" value="NDK-like_dom"/>
</dbReference>
<evidence type="ECO:0000256" key="1">
    <source>
        <dbReference type="ARBA" id="ARBA00001946"/>
    </source>
</evidence>
<dbReference type="SUPFAM" id="SSF54919">
    <property type="entry name" value="Nucleoside diphosphate kinase, NDK"/>
    <property type="match status" value="1"/>
</dbReference>
<keyword evidence="5 8" id="KW-0418">Kinase</keyword>
<sequence>MEQTVVLIKPDGIKRGLVGEVIGRFEKAGLKIVALKMVWIDKQLATKHYGYNDEWFENVGKKVKEFYREHGFDAGEEFNKLSNRQIGKLVQKWNVDYLTEGPVIAMLIEAPGGVEIVRKIVGPTYPQSAPPGTIRGDYSFDSPSLSNVKKRSIRNLIHASGTPKEAKLERQLWFKEDEIYSYKRAGEEIILG</sequence>
<evidence type="ECO:0000256" key="3">
    <source>
        <dbReference type="ARBA" id="ARBA00012966"/>
    </source>
</evidence>
<dbReference type="PROSITE" id="PS51374">
    <property type="entry name" value="NDPK_LIKE"/>
    <property type="match status" value="1"/>
</dbReference>
<accession>A0A2M8L573</accession>
<comment type="caution">
    <text evidence="6">Lacks conserved residue(s) required for the propagation of feature annotation.</text>
</comment>
<proteinExistence type="inferred from homology"/>
<protein>
    <recommendedName>
        <fullName evidence="3">nucleoside-diphosphate kinase</fullName>
        <ecNumber evidence="3">2.7.4.6</ecNumber>
    </recommendedName>
</protein>
<evidence type="ECO:0000256" key="2">
    <source>
        <dbReference type="ARBA" id="ARBA00008142"/>
    </source>
</evidence>
<dbReference type="InterPro" id="IPR036850">
    <property type="entry name" value="NDK-like_dom_sf"/>
</dbReference>
<evidence type="ECO:0000256" key="5">
    <source>
        <dbReference type="ARBA" id="ARBA00022777"/>
    </source>
</evidence>
<gene>
    <name evidence="8" type="ORF">COU96_02265</name>
</gene>